<dbReference type="Proteomes" id="UP000614058">
    <property type="component" value="Unassembled WGS sequence"/>
</dbReference>
<name>A0ABS1BP68_9NEIS</name>
<proteinExistence type="predicted"/>
<evidence type="ECO:0008006" key="3">
    <source>
        <dbReference type="Google" id="ProtNLM"/>
    </source>
</evidence>
<evidence type="ECO:0000313" key="1">
    <source>
        <dbReference type="EMBL" id="MBK0395002.1"/>
    </source>
</evidence>
<accession>A0ABS1BP68</accession>
<keyword evidence="2" id="KW-1185">Reference proteome</keyword>
<dbReference type="RefSeq" id="WP_200520851.1">
    <property type="nucleotide sequence ID" value="NZ_JAEHNZ010000001.1"/>
</dbReference>
<dbReference type="EMBL" id="JAEHNZ010000001">
    <property type="protein sequence ID" value="MBK0395002.1"/>
    <property type="molecule type" value="Genomic_DNA"/>
</dbReference>
<comment type="caution">
    <text evidence="1">The sequence shown here is derived from an EMBL/GenBank/DDBJ whole genome shotgun (WGS) entry which is preliminary data.</text>
</comment>
<organism evidence="1 2">
    <name type="scientific">Kingella bonacorsii</name>
    <dbReference type="NCBI Taxonomy" id="2796361"/>
    <lineage>
        <taxon>Bacteria</taxon>
        <taxon>Pseudomonadati</taxon>
        <taxon>Pseudomonadota</taxon>
        <taxon>Betaproteobacteria</taxon>
        <taxon>Neisseriales</taxon>
        <taxon>Neisseriaceae</taxon>
        <taxon>Kingella</taxon>
    </lineage>
</organism>
<evidence type="ECO:0000313" key="2">
    <source>
        <dbReference type="Proteomes" id="UP000614058"/>
    </source>
</evidence>
<protein>
    <recommendedName>
        <fullName evidence="3">Transposase</fullName>
    </recommendedName>
</protein>
<sequence length="120" mass="14067">MPTLALRHRIYQECAAFLTAYRNNDLPKLARHYGLSTNVVREWDEQLDFVGNKATLHLFAETKINSNLNGDPYLTIDEVDGDYLIECVVLDEQNYPFYLLAEYNRQTDGSYQFEFRSFDI</sequence>
<gene>
    <name evidence="1" type="ORF">JDW22_00010</name>
</gene>
<reference evidence="1 2" key="1">
    <citation type="journal article" date="2021" name="Pathogens">
        <title>Isolation and Characterization of Kingella bonacorsii sp. nov., A Novel Kingella Species Detected in a Stable Periodontitis Subject.</title>
        <authorList>
            <person name="Antezack A."/>
            <person name="Boxberger M."/>
            <person name="Rolland C."/>
            <person name="Monnet-Corti V."/>
            <person name="La Scola B."/>
        </authorList>
    </citation>
    <scope>NUCLEOTIDE SEQUENCE [LARGE SCALE GENOMIC DNA]</scope>
    <source>
        <strain evidence="1 2">Marseille-Q4569</strain>
    </source>
</reference>